<accession>A0A4D9E7N6</accession>
<name>A0A4D9E7N6_9SAUR</name>
<dbReference type="AlphaFoldDB" id="A0A4D9E7N6"/>
<evidence type="ECO:0000313" key="2">
    <source>
        <dbReference type="Proteomes" id="UP000297703"/>
    </source>
</evidence>
<sequence>MLEHPNGREWLHRWSLSQWLSAGLFSTGLQPNKQRRILTADALALKHRSDTFTLCSGLARILQQQRYICKTCHWEENSRELGNIPHYGSMSQPLRYCEFHKAELIKGAPMLARNTGNLSSSPGQWELRVASDSSERLKILWW</sequence>
<gene>
    <name evidence="1" type="ORF">DR999_PMT12944</name>
</gene>
<organism evidence="1 2">
    <name type="scientific">Platysternon megacephalum</name>
    <name type="common">big-headed turtle</name>
    <dbReference type="NCBI Taxonomy" id="55544"/>
    <lineage>
        <taxon>Eukaryota</taxon>
        <taxon>Metazoa</taxon>
        <taxon>Chordata</taxon>
        <taxon>Craniata</taxon>
        <taxon>Vertebrata</taxon>
        <taxon>Euteleostomi</taxon>
        <taxon>Archelosauria</taxon>
        <taxon>Testudinata</taxon>
        <taxon>Testudines</taxon>
        <taxon>Cryptodira</taxon>
        <taxon>Durocryptodira</taxon>
        <taxon>Testudinoidea</taxon>
        <taxon>Platysternidae</taxon>
        <taxon>Platysternon</taxon>
    </lineage>
</organism>
<dbReference type="EMBL" id="QXTE01000135">
    <property type="protein sequence ID" value="TFK04545.1"/>
    <property type="molecule type" value="Genomic_DNA"/>
</dbReference>
<protein>
    <submittedName>
        <fullName evidence="1">DnaJ-like protein subfamily A member 3, mitochondrial</fullName>
    </submittedName>
</protein>
<evidence type="ECO:0000313" key="1">
    <source>
        <dbReference type="EMBL" id="TFK04545.1"/>
    </source>
</evidence>
<keyword evidence="2" id="KW-1185">Reference proteome</keyword>
<reference evidence="1 2" key="2">
    <citation type="submission" date="2019-04" db="EMBL/GenBank/DDBJ databases">
        <title>The genome sequence of big-headed turtle.</title>
        <authorList>
            <person name="Gong S."/>
        </authorList>
    </citation>
    <scope>NUCLEOTIDE SEQUENCE [LARGE SCALE GENOMIC DNA]</scope>
    <source>
        <strain evidence="1">DO16091913</strain>
        <tissue evidence="1">Muscle</tissue>
    </source>
</reference>
<dbReference type="Proteomes" id="UP000297703">
    <property type="component" value="Unassembled WGS sequence"/>
</dbReference>
<comment type="caution">
    <text evidence="1">The sequence shown here is derived from an EMBL/GenBank/DDBJ whole genome shotgun (WGS) entry which is preliminary data.</text>
</comment>
<reference evidence="1 2" key="1">
    <citation type="submission" date="2019-04" db="EMBL/GenBank/DDBJ databases">
        <title>Draft genome of the big-headed turtle Platysternon megacephalum.</title>
        <authorList>
            <person name="Gong S."/>
        </authorList>
    </citation>
    <scope>NUCLEOTIDE SEQUENCE [LARGE SCALE GENOMIC DNA]</scope>
    <source>
        <strain evidence="1">DO16091913</strain>
        <tissue evidence="1">Muscle</tissue>
    </source>
</reference>
<proteinExistence type="predicted"/>